<dbReference type="SMART" id="SM00028">
    <property type="entry name" value="TPR"/>
    <property type="match status" value="2"/>
</dbReference>
<evidence type="ECO:0000256" key="1">
    <source>
        <dbReference type="ARBA" id="ARBA00004922"/>
    </source>
</evidence>
<proteinExistence type="inferred from homology"/>
<evidence type="ECO:0000313" key="11">
    <source>
        <dbReference type="Proteomes" id="UP000593567"/>
    </source>
</evidence>
<dbReference type="PROSITE" id="PS50005">
    <property type="entry name" value="TPR"/>
    <property type="match status" value="1"/>
</dbReference>
<dbReference type="InterPro" id="IPR019734">
    <property type="entry name" value="TPR_rpt"/>
</dbReference>
<dbReference type="Pfam" id="PF13181">
    <property type="entry name" value="TPR_8"/>
    <property type="match status" value="1"/>
</dbReference>
<organism evidence="10 11">
    <name type="scientific">Bugula neritina</name>
    <name type="common">Brown bryozoan</name>
    <name type="synonym">Sertularia neritina</name>
    <dbReference type="NCBI Taxonomy" id="10212"/>
    <lineage>
        <taxon>Eukaryota</taxon>
        <taxon>Metazoa</taxon>
        <taxon>Spiralia</taxon>
        <taxon>Lophotrochozoa</taxon>
        <taxon>Bryozoa</taxon>
        <taxon>Gymnolaemata</taxon>
        <taxon>Cheilostomatida</taxon>
        <taxon>Flustrina</taxon>
        <taxon>Buguloidea</taxon>
        <taxon>Bugulidae</taxon>
        <taxon>Bugula</taxon>
    </lineage>
</organism>
<evidence type="ECO:0000256" key="3">
    <source>
        <dbReference type="ARBA" id="ARBA00011970"/>
    </source>
</evidence>
<dbReference type="OrthoDB" id="9991317at2759"/>
<dbReference type="EC" id="2.4.1.255" evidence="3"/>
<dbReference type="FunFam" id="3.40.50.11380:FF:000001">
    <property type="entry name" value="UDP-N-acetylglucosamine--peptide N-acetylglucosaminyltransferase 110 kDa subunit"/>
    <property type="match status" value="1"/>
</dbReference>
<dbReference type="AlphaFoldDB" id="A0A7J7KQI6"/>
<name>A0A7J7KQI6_BUGNE</name>
<dbReference type="PANTHER" id="PTHR44366:SF1">
    <property type="entry name" value="UDP-N-ACETYLGLUCOSAMINE--PEPTIDE N-ACETYLGLUCOSAMINYLTRANSFERASE 110 KDA SUBUNIT"/>
    <property type="match status" value="1"/>
</dbReference>
<keyword evidence="4" id="KW-0328">Glycosyltransferase</keyword>
<dbReference type="InterPro" id="IPR029489">
    <property type="entry name" value="OGT/SEC/SPY_C"/>
</dbReference>
<dbReference type="SUPFAM" id="SSF48452">
    <property type="entry name" value="TPR-like"/>
    <property type="match status" value="1"/>
</dbReference>
<dbReference type="PROSITE" id="PS50293">
    <property type="entry name" value="TPR_REGION"/>
    <property type="match status" value="1"/>
</dbReference>
<evidence type="ECO:0000313" key="10">
    <source>
        <dbReference type="EMBL" id="KAF6040450.1"/>
    </source>
</evidence>
<dbReference type="Pfam" id="PF13844">
    <property type="entry name" value="Glyco_transf_41"/>
    <property type="match status" value="1"/>
</dbReference>
<dbReference type="EMBL" id="VXIV02000139">
    <property type="protein sequence ID" value="KAF6040450.1"/>
    <property type="molecule type" value="Genomic_DNA"/>
</dbReference>
<dbReference type="Gene3D" id="3.40.50.2000">
    <property type="entry name" value="Glycogen Phosphorylase B"/>
    <property type="match status" value="1"/>
</dbReference>
<dbReference type="Gene3D" id="1.25.40.10">
    <property type="entry name" value="Tetratricopeptide repeat domain"/>
    <property type="match status" value="2"/>
</dbReference>
<dbReference type="GO" id="GO:0097363">
    <property type="term" value="F:protein O-acetylglucosaminyltransferase activity"/>
    <property type="evidence" value="ECO:0007669"/>
    <property type="project" value="UniProtKB-EC"/>
</dbReference>
<accession>A0A7J7KQI6</accession>
<dbReference type="Proteomes" id="UP000593567">
    <property type="component" value="Unassembled WGS sequence"/>
</dbReference>
<dbReference type="FunFam" id="3.40.50.2000:FF:000012">
    <property type="entry name" value="UDP-N-acetylglucosamine--peptide N-acetylglucosaminyltransferase 110 kDa subunit"/>
    <property type="match status" value="1"/>
</dbReference>
<dbReference type="InterPro" id="IPR011990">
    <property type="entry name" value="TPR-like_helical_dom_sf"/>
</dbReference>
<dbReference type="Gene3D" id="3.30.720.150">
    <property type="match status" value="1"/>
</dbReference>
<dbReference type="GO" id="GO:0006493">
    <property type="term" value="P:protein O-linked glycosylation"/>
    <property type="evidence" value="ECO:0007669"/>
    <property type="project" value="InterPro"/>
</dbReference>
<evidence type="ECO:0000256" key="5">
    <source>
        <dbReference type="ARBA" id="ARBA00022679"/>
    </source>
</evidence>
<evidence type="ECO:0000256" key="7">
    <source>
        <dbReference type="ARBA" id="ARBA00022803"/>
    </source>
</evidence>
<protein>
    <recommendedName>
        <fullName evidence="3">protein O-GlcNAc transferase</fullName>
        <ecNumber evidence="3">2.4.1.255</ecNumber>
    </recommendedName>
</protein>
<keyword evidence="6" id="KW-0677">Repeat</keyword>
<dbReference type="Gene3D" id="3.40.50.11380">
    <property type="match status" value="1"/>
</dbReference>
<dbReference type="PANTHER" id="PTHR44366">
    <property type="entry name" value="UDP-N-ACETYLGLUCOSAMINE--PEPTIDE N-ACETYLGLUCOSAMINYLTRANSFERASE 110 KDA SUBUNIT"/>
    <property type="match status" value="1"/>
</dbReference>
<keyword evidence="5" id="KW-0808">Transferase</keyword>
<evidence type="ECO:0000256" key="8">
    <source>
        <dbReference type="PROSITE-ProRule" id="PRU00339"/>
    </source>
</evidence>
<evidence type="ECO:0000256" key="6">
    <source>
        <dbReference type="ARBA" id="ARBA00022737"/>
    </source>
</evidence>
<dbReference type="Pfam" id="PF13414">
    <property type="entry name" value="TPR_11"/>
    <property type="match status" value="1"/>
</dbReference>
<feature type="repeat" description="TPR" evidence="8">
    <location>
        <begin position="29"/>
        <end position="62"/>
    </location>
</feature>
<feature type="domain" description="O-GlcNAc transferase C-terminal" evidence="9">
    <location>
        <begin position="76"/>
        <end position="616"/>
    </location>
</feature>
<comment type="caution">
    <text evidence="10">The sequence shown here is derived from an EMBL/GenBank/DDBJ whole genome shotgun (WGS) entry which is preliminary data.</text>
</comment>
<dbReference type="InterPro" id="IPR037919">
    <property type="entry name" value="OGT"/>
</dbReference>
<comment type="pathway">
    <text evidence="1">Protein modification; protein glycosylation.</text>
</comment>
<evidence type="ECO:0000256" key="4">
    <source>
        <dbReference type="ARBA" id="ARBA00022676"/>
    </source>
</evidence>
<gene>
    <name evidence="10" type="ORF">EB796_001232</name>
</gene>
<reference evidence="10" key="1">
    <citation type="submission" date="2020-06" db="EMBL/GenBank/DDBJ databases">
        <title>Draft genome of Bugula neritina, a colonial animal packing powerful symbionts and potential medicines.</title>
        <authorList>
            <person name="Rayko M."/>
        </authorList>
    </citation>
    <scope>NUCLEOTIDE SEQUENCE [LARGE SCALE GENOMIC DNA]</scope>
    <source>
        <strain evidence="10">Kwan_BN1</strain>
    </source>
</reference>
<sequence length="646" mass="71930">MGNTLKEMQDVQGAMQCYTRAIQINPAFADAHSNLASIHKDSGNVQEAIQSYRMALKLKPDFPDAFCNLAHCLQIVCDWTDYDERMQKLVDIVSDQLKKNRLPSVHPHHSMLYPLTAEQRKGIASRHATLCQEKIVILRRGAYTHPTQLASPGGRLRIGYVSSDFGNHPTSHLMQSIPGMHDRSKVEVFCYALSADDSTTFRAKITKEAEHFVDLSRIPCNGKAADRINADGIHILVNMNGYTKGARNELFALKPAPIQVMWLGYPGTSGASYMDYIITDSTTSPIEHAQHYSEKLAYMPHTFFIGDHWQMFPHMVERAIIPPTSDAAAVDLKDNVSIINATNLKPLVSIAETVEDLKHTIKQDGKGDSLEVITPILKLPTTIAVTEMINNNQPAADIGDGVLVHNGLTTNQTHTKAATGEEVLQNPVVTTRKQYGLPENAVVFCNFNQLYKIDPVILTIWCNILKRVPNAVLWLLRFPAVGEANVIQFCVKKGIDASRIVFSPVAPKEEHVRRGQLADVCLDTPLCNGHTTGVDVLWAGTPMVTLPLESLASRVASSQLKCLGMPELIATSYEDYENIAVKLGTESEYLKAVRAKVWILKTESMLFNVRTYAQNLEKLFSRMWNLYVNRRPLDHLLDTFSRAGTS</sequence>
<evidence type="ECO:0000256" key="2">
    <source>
        <dbReference type="ARBA" id="ARBA00005386"/>
    </source>
</evidence>
<keyword evidence="11" id="KW-1185">Reference proteome</keyword>
<keyword evidence="7 8" id="KW-0802">TPR repeat</keyword>
<evidence type="ECO:0000259" key="9">
    <source>
        <dbReference type="Pfam" id="PF13844"/>
    </source>
</evidence>
<dbReference type="FunFam" id="1.25.40.10:FF:000013">
    <property type="entry name" value="UDP-N-acetylglucosamine--peptide N-acetylglucosaminyltransferase 110 kDa subunit"/>
    <property type="match status" value="1"/>
</dbReference>
<comment type="similarity">
    <text evidence="2">Belongs to the glycosyltransferase 41 family. O-GlcNAc transferase subfamily.</text>
</comment>